<dbReference type="EMBL" id="MKVH01000025">
    <property type="protein sequence ID" value="OJX56210.1"/>
    <property type="molecule type" value="Genomic_DNA"/>
</dbReference>
<dbReference type="CDD" id="cd02440">
    <property type="entry name" value="AdoMet_MTases"/>
    <property type="match status" value="1"/>
</dbReference>
<dbReference type="PROSITE" id="PS51625">
    <property type="entry name" value="SAM_MT_TRMB"/>
    <property type="match status" value="1"/>
</dbReference>
<evidence type="ECO:0000256" key="3">
    <source>
        <dbReference type="ARBA" id="ARBA00011977"/>
    </source>
</evidence>
<dbReference type="GO" id="GO:0008176">
    <property type="term" value="F:tRNA (guanine(46)-N7)-methyltransferase activity"/>
    <property type="evidence" value="ECO:0007669"/>
    <property type="project" value="UniProtKB-EC"/>
</dbReference>
<dbReference type="Gene3D" id="3.40.50.150">
    <property type="entry name" value="Vaccinia Virus protein VP39"/>
    <property type="match status" value="1"/>
</dbReference>
<organism evidence="8 9">
    <name type="scientific">Candidatus Kapaibacterium thiocyanatum</name>
    <dbReference type="NCBI Taxonomy" id="1895771"/>
    <lineage>
        <taxon>Bacteria</taxon>
        <taxon>Pseudomonadati</taxon>
        <taxon>Candidatus Kapaibacteriota</taxon>
        <taxon>Candidatus Kapaibacteriia</taxon>
        <taxon>Candidatus Kapaibacteriales</taxon>
        <taxon>Candidatus Kapaibacteriaceae</taxon>
        <taxon>Candidatus Kapaibacterium</taxon>
    </lineage>
</organism>
<name>A0A1M3KV06_9BACT</name>
<dbReference type="PANTHER" id="PTHR23417:SF14">
    <property type="entry name" value="PENTACOTRIPEPTIDE-REPEAT REGION OF PRORP DOMAIN-CONTAINING PROTEIN"/>
    <property type="match status" value="1"/>
</dbReference>
<accession>A0A1M3KV06</accession>
<dbReference type="Pfam" id="PF02390">
    <property type="entry name" value="Methyltransf_4"/>
    <property type="match status" value="1"/>
</dbReference>
<dbReference type="AlphaFoldDB" id="A0A1M3KV06"/>
<evidence type="ECO:0000313" key="8">
    <source>
        <dbReference type="EMBL" id="OJX56210.1"/>
    </source>
</evidence>
<dbReference type="STRING" id="1895771.BGO89_12770"/>
<sequence length="226" mass="26202">MLDYRKYPIPRIRHHTSPQLYLPVAQHRTIPEWYPPLIDQAPWESWFANGRPADVLDIGCGRGGFLLQHALHRPGQNVLGIEVRHTLVNWINNVIAGEEIPNARAAWYSVVNGLGFIPDASIDHAFYLFPDPWPKKRHYKRRAFSPEFLAEVWRVLRPGGRLYLATDRPDVDEFQRHVLGSMPGVVIRDVVVESDWPFPFVTDQQDFCHRKDIPYVRYMASLDPTS</sequence>
<evidence type="ECO:0000256" key="6">
    <source>
        <dbReference type="ARBA" id="ARBA00022691"/>
    </source>
</evidence>
<comment type="caution">
    <text evidence="8">The sequence shown here is derived from an EMBL/GenBank/DDBJ whole genome shotgun (WGS) entry which is preliminary data.</text>
</comment>
<keyword evidence="7" id="KW-0819">tRNA processing</keyword>
<dbReference type="InterPro" id="IPR029063">
    <property type="entry name" value="SAM-dependent_MTases_sf"/>
</dbReference>
<comment type="catalytic activity">
    <reaction evidence="1">
        <text>guanosine(46) in tRNA + S-adenosyl-L-methionine = N(7)-methylguanosine(46) in tRNA + S-adenosyl-L-homocysteine</text>
        <dbReference type="Rhea" id="RHEA:42708"/>
        <dbReference type="Rhea" id="RHEA-COMP:10188"/>
        <dbReference type="Rhea" id="RHEA-COMP:10189"/>
        <dbReference type="ChEBI" id="CHEBI:57856"/>
        <dbReference type="ChEBI" id="CHEBI:59789"/>
        <dbReference type="ChEBI" id="CHEBI:74269"/>
        <dbReference type="ChEBI" id="CHEBI:74480"/>
        <dbReference type="EC" id="2.1.1.33"/>
    </reaction>
</comment>
<comment type="function">
    <text evidence="2">Catalyzes the formation of N(7)-methylguanine at position 46 (m7G46) in tRNA.</text>
</comment>
<dbReference type="EC" id="2.1.1.33" evidence="3"/>
<evidence type="ECO:0000313" key="9">
    <source>
        <dbReference type="Proteomes" id="UP000184233"/>
    </source>
</evidence>
<protein>
    <recommendedName>
        <fullName evidence="3">tRNA (guanine(46)-N(7))-methyltransferase</fullName>
        <ecNumber evidence="3">2.1.1.33</ecNumber>
    </recommendedName>
</protein>
<evidence type="ECO:0000256" key="1">
    <source>
        <dbReference type="ARBA" id="ARBA00000142"/>
    </source>
</evidence>
<evidence type="ECO:0000256" key="2">
    <source>
        <dbReference type="ARBA" id="ARBA00003015"/>
    </source>
</evidence>
<dbReference type="InterPro" id="IPR003358">
    <property type="entry name" value="tRNA_(Gua-N-7)_MeTrfase_Trmb"/>
</dbReference>
<evidence type="ECO:0000256" key="4">
    <source>
        <dbReference type="ARBA" id="ARBA00022603"/>
    </source>
</evidence>
<keyword evidence="5" id="KW-0808">Transferase</keyword>
<dbReference type="GO" id="GO:0043527">
    <property type="term" value="C:tRNA methyltransferase complex"/>
    <property type="evidence" value="ECO:0007669"/>
    <property type="project" value="TreeGrafter"/>
</dbReference>
<reference evidence="8 9" key="1">
    <citation type="submission" date="2016-09" db="EMBL/GenBank/DDBJ databases">
        <title>Genome-resolved meta-omics ties microbial dynamics to process performance in biotechnology for thiocyanate degradation.</title>
        <authorList>
            <person name="Kantor R.S."/>
            <person name="Huddy R.J."/>
            <person name="Iyer R."/>
            <person name="Thomas B.C."/>
            <person name="Brown C.T."/>
            <person name="Anantharaman K."/>
            <person name="Tringe S."/>
            <person name="Hettich R.L."/>
            <person name="Harrison S.T."/>
            <person name="Banfield J.F."/>
        </authorList>
    </citation>
    <scope>NUCLEOTIDE SEQUENCE [LARGE SCALE GENOMIC DNA]</scope>
    <source>
        <strain evidence="8">59-99</strain>
    </source>
</reference>
<evidence type="ECO:0000256" key="5">
    <source>
        <dbReference type="ARBA" id="ARBA00022679"/>
    </source>
</evidence>
<gene>
    <name evidence="8" type="ORF">BGO89_12770</name>
</gene>
<proteinExistence type="predicted"/>
<keyword evidence="6" id="KW-0949">S-adenosyl-L-methionine</keyword>
<evidence type="ECO:0000256" key="7">
    <source>
        <dbReference type="ARBA" id="ARBA00022694"/>
    </source>
</evidence>
<dbReference type="Proteomes" id="UP000184233">
    <property type="component" value="Unassembled WGS sequence"/>
</dbReference>
<keyword evidence="4" id="KW-0489">Methyltransferase</keyword>
<dbReference type="SUPFAM" id="SSF53335">
    <property type="entry name" value="S-adenosyl-L-methionine-dependent methyltransferases"/>
    <property type="match status" value="1"/>
</dbReference>
<dbReference type="PANTHER" id="PTHR23417">
    <property type="entry name" value="3-DEOXY-D-MANNO-OCTULOSONIC-ACID TRANSFERASE/TRNA GUANINE-N 7 - -METHYLTRANSFERASE"/>
    <property type="match status" value="1"/>
</dbReference>